<dbReference type="PANTHER" id="PTHR48075:SF5">
    <property type="entry name" value="3-HYDROXYBUTYRYL-COA DEHYDROGENASE"/>
    <property type="match status" value="1"/>
</dbReference>
<protein>
    <submittedName>
        <fullName evidence="8">3-hydroxyacyl-CoA dehydrogenase</fullName>
        <ecNumber evidence="8">1.1.1.35</ecNumber>
    </submittedName>
</protein>
<dbReference type="InterPro" id="IPR006108">
    <property type="entry name" value="3HC_DH_C"/>
</dbReference>
<evidence type="ECO:0000259" key="6">
    <source>
        <dbReference type="Pfam" id="PF18321"/>
    </source>
</evidence>
<feature type="domain" description="3-hydroxyacyl-CoA dehydrogenase NAD binding" evidence="5">
    <location>
        <begin position="8"/>
        <end position="181"/>
    </location>
</feature>
<dbReference type="InterPro" id="IPR006176">
    <property type="entry name" value="3-OHacyl-CoA_DH_NAD-bd"/>
</dbReference>
<evidence type="ECO:0000313" key="8">
    <source>
        <dbReference type="EMBL" id="WLF44363.1"/>
    </source>
</evidence>
<dbReference type="InterPro" id="IPR036291">
    <property type="entry name" value="NAD(P)-bd_dom_sf"/>
</dbReference>
<name>A0AAX3Y8H4_RHOOP</name>
<comment type="similarity">
    <text evidence="2">Belongs to the 3-hydroxyacyl-CoA dehydrogenase family.</text>
</comment>
<dbReference type="RefSeq" id="WP_269592206.1">
    <property type="nucleotide sequence ID" value="NZ_CP130953.1"/>
</dbReference>
<organism evidence="8 10">
    <name type="scientific">Rhodococcus opacus</name>
    <name type="common">Nocardia opaca</name>
    <dbReference type="NCBI Taxonomy" id="37919"/>
    <lineage>
        <taxon>Bacteria</taxon>
        <taxon>Bacillati</taxon>
        <taxon>Actinomycetota</taxon>
        <taxon>Actinomycetes</taxon>
        <taxon>Mycobacteriales</taxon>
        <taxon>Nocardiaceae</taxon>
        <taxon>Rhodococcus</taxon>
    </lineage>
</organism>
<evidence type="ECO:0000313" key="10">
    <source>
        <dbReference type="Proteomes" id="UP001231166"/>
    </source>
</evidence>
<dbReference type="Proteomes" id="UP001231166">
    <property type="component" value="Chromosome"/>
</dbReference>
<dbReference type="EC" id="1.1.1.35" evidence="8"/>
<feature type="domain" description="3-hydroxyacyl-CoA dehydrogenase C-terminal" evidence="4">
    <location>
        <begin position="406"/>
        <end position="484"/>
    </location>
</feature>
<evidence type="ECO:0000256" key="2">
    <source>
        <dbReference type="ARBA" id="ARBA00009463"/>
    </source>
</evidence>
<evidence type="ECO:0000256" key="3">
    <source>
        <dbReference type="ARBA" id="ARBA00023002"/>
    </source>
</evidence>
<dbReference type="GO" id="GO:0003857">
    <property type="term" value="F:(3S)-3-hydroxyacyl-CoA dehydrogenase (NAD+) activity"/>
    <property type="evidence" value="ECO:0007669"/>
    <property type="project" value="UniProtKB-EC"/>
</dbReference>
<dbReference type="GO" id="GO:0006631">
    <property type="term" value="P:fatty acid metabolic process"/>
    <property type="evidence" value="ECO:0007669"/>
    <property type="project" value="InterPro"/>
</dbReference>
<dbReference type="SUPFAM" id="SSF51735">
    <property type="entry name" value="NAD(P)-binding Rossmann-fold domains"/>
    <property type="match status" value="1"/>
</dbReference>
<reference evidence="8" key="2">
    <citation type="submission" date="2023-07" db="EMBL/GenBank/DDBJ databases">
        <title>Genomic analysis of Rhodococcus opacus VOC-14 with glycol ethers degradation activity.</title>
        <authorList>
            <person name="Narkevich D.A."/>
            <person name="Hlushen A.M."/>
            <person name="Akhremchuk A.E."/>
            <person name="Sikolenko M.A."/>
            <person name="Valentovich L.N."/>
        </authorList>
    </citation>
    <scope>NUCLEOTIDE SEQUENCE</scope>
    <source>
        <strain evidence="8">VOC-14</strain>
    </source>
</reference>
<evidence type="ECO:0000256" key="1">
    <source>
        <dbReference type="ARBA" id="ARBA00005086"/>
    </source>
</evidence>
<dbReference type="Pfam" id="PF02737">
    <property type="entry name" value="3HCDH_N"/>
    <property type="match status" value="1"/>
</dbReference>
<dbReference type="InterPro" id="IPR013328">
    <property type="entry name" value="6PGD_dom2"/>
</dbReference>
<dbReference type="Gene3D" id="1.10.1040.10">
    <property type="entry name" value="N-(1-d-carboxylethyl)-l-norvaline Dehydrogenase, domain 2"/>
    <property type="match status" value="2"/>
</dbReference>
<dbReference type="EMBL" id="JAPWIS010000021">
    <property type="protein sequence ID" value="MCZ4588236.1"/>
    <property type="molecule type" value="Genomic_DNA"/>
</dbReference>
<keyword evidence="9" id="KW-1185">Reference proteome</keyword>
<gene>
    <name evidence="7" type="ORF">O4328_31955</name>
    <name evidence="8" type="ORF">Q5707_20515</name>
</gene>
<keyword evidence="3 8" id="KW-0560">Oxidoreductase</keyword>
<feature type="domain" description="3-hydroxyacyl-CoA dehydrogenase C-terminal" evidence="4">
    <location>
        <begin position="184"/>
        <end position="281"/>
    </location>
</feature>
<accession>A0AAX3Y8H4</accession>
<dbReference type="Pfam" id="PF18321">
    <property type="entry name" value="3HCDH_RFF"/>
    <property type="match status" value="1"/>
</dbReference>
<evidence type="ECO:0000259" key="5">
    <source>
        <dbReference type="Pfam" id="PF02737"/>
    </source>
</evidence>
<dbReference type="EMBL" id="CP130953">
    <property type="protein sequence ID" value="WLF44363.1"/>
    <property type="molecule type" value="Genomic_DNA"/>
</dbReference>
<evidence type="ECO:0000259" key="4">
    <source>
        <dbReference type="Pfam" id="PF00725"/>
    </source>
</evidence>
<feature type="domain" description="3-hydroxybutyryl-CoA dehydrogenase reduced Rossmann-fold" evidence="6">
    <location>
        <begin position="339"/>
        <end position="405"/>
    </location>
</feature>
<dbReference type="NCBIfam" id="NF006124">
    <property type="entry name" value="PRK08268.1"/>
    <property type="match status" value="1"/>
</dbReference>
<comment type="pathway">
    <text evidence="1">Lipid metabolism; butanoate metabolism.</text>
</comment>
<dbReference type="Pfam" id="PF00725">
    <property type="entry name" value="3HCDH"/>
    <property type="match status" value="2"/>
</dbReference>
<dbReference type="PANTHER" id="PTHR48075">
    <property type="entry name" value="3-HYDROXYACYL-COA DEHYDROGENASE FAMILY PROTEIN"/>
    <property type="match status" value="1"/>
</dbReference>
<dbReference type="InterPro" id="IPR041040">
    <property type="entry name" value="3HCDH_RFF"/>
</dbReference>
<sequence length="488" mass="51412">MTTASTPICVIGAGTMGRGIAQVALTAGHPVSLVDPQQAQLEAAATELAARLAKRHPEVAANLDAQLGTYAAIDQVPSHPDTVVIEAVLESLEVKASVFAAAAKHFGDRCILATNTSSLSVTEIAARSPLPDRVVGLHFFNPVPVMKLVEVVTGLQTDPQVTDRIDELAVTWGKQVARVKNAPGFIVNRVARGFYGEALRVLQEQAASPATLDAALRGAGQFRMGPFELMDLIGNDVNAAVTRSVWTAFNFDPRFEPSRIQDELVSAGRYGRKRGHGFYSYAEDAAPPSPALVSPGDLPGTVGLRGQCGQLKAIISRADIAAEPLDGNGIELVLDEAIVMVTRGLTAHAESAARGGAPVVVIDRWISAENATGLAVAASHPEALSTVAALLDRAGIHAYPVDDVPGLIAARTLAVIANEAWETTLHGVATADDIDVAMRLGTNYPAGPFEWTAVWGAGAVVGLLDRLWETYHDTRYRASRALRDAAAV</sequence>
<dbReference type="AlphaFoldDB" id="A0AAX3Y8H4"/>
<dbReference type="GO" id="GO:0070403">
    <property type="term" value="F:NAD+ binding"/>
    <property type="evidence" value="ECO:0007669"/>
    <property type="project" value="InterPro"/>
</dbReference>
<dbReference type="Proteomes" id="UP001066327">
    <property type="component" value="Unassembled WGS sequence"/>
</dbReference>
<evidence type="ECO:0000313" key="7">
    <source>
        <dbReference type="EMBL" id="MCZ4588236.1"/>
    </source>
</evidence>
<dbReference type="SUPFAM" id="SSF48179">
    <property type="entry name" value="6-phosphogluconate dehydrogenase C-terminal domain-like"/>
    <property type="match status" value="2"/>
</dbReference>
<reference evidence="7" key="1">
    <citation type="submission" date="2022-12" db="EMBL/GenBank/DDBJ databases">
        <authorList>
            <person name="Krivoruchko A.V."/>
            <person name="Elkin A."/>
        </authorList>
    </citation>
    <scope>NUCLEOTIDE SEQUENCE</scope>
    <source>
        <strain evidence="7">IEGM 249</strain>
    </source>
</reference>
<dbReference type="Gene3D" id="3.40.50.720">
    <property type="entry name" value="NAD(P)-binding Rossmann-like Domain"/>
    <property type="match status" value="1"/>
</dbReference>
<proteinExistence type="inferred from homology"/>
<dbReference type="InterPro" id="IPR008927">
    <property type="entry name" value="6-PGluconate_DH-like_C_sf"/>
</dbReference>
<evidence type="ECO:0000313" key="9">
    <source>
        <dbReference type="Proteomes" id="UP001066327"/>
    </source>
</evidence>